<dbReference type="Pfam" id="PF20684">
    <property type="entry name" value="Fung_rhodopsin"/>
    <property type="match status" value="1"/>
</dbReference>
<feature type="domain" description="Rhodopsin" evidence="8">
    <location>
        <begin position="31"/>
        <end position="277"/>
    </location>
</feature>
<evidence type="ECO:0000259" key="8">
    <source>
        <dbReference type="Pfam" id="PF20684"/>
    </source>
</evidence>
<feature type="compositionally biased region" description="Polar residues" evidence="6">
    <location>
        <begin position="379"/>
        <end position="388"/>
    </location>
</feature>
<feature type="transmembrane region" description="Helical" evidence="7">
    <location>
        <begin position="246"/>
        <end position="265"/>
    </location>
</feature>
<feature type="transmembrane region" description="Helical" evidence="7">
    <location>
        <begin position="213"/>
        <end position="234"/>
    </location>
</feature>
<dbReference type="GO" id="GO:0016020">
    <property type="term" value="C:membrane"/>
    <property type="evidence" value="ECO:0007669"/>
    <property type="project" value="UniProtKB-SubCell"/>
</dbReference>
<feature type="transmembrane region" description="Helical" evidence="7">
    <location>
        <begin position="178"/>
        <end position="201"/>
    </location>
</feature>
<dbReference type="InterPro" id="IPR052337">
    <property type="entry name" value="SAT4-like"/>
</dbReference>
<feature type="transmembrane region" description="Helical" evidence="7">
    <location>
        <begin position="127"/>
        <end position="150"/>
    </location>
</feature>
<evidence type="ECO:0000313" key="9">
    <source>
        <dbReference type="EMBL" id="KAE9962443.1"/>
    </source>
</evidence>
<feature type="region of interest" description="Disordered" evidence="6">
    <location>
        <begin position="379"/>
        <end position="399"/>
    </location>
</feature>
<reference evidence="9 10" key="1">
    <citation type="submission" date="2018-12" db="EMBL/GenBank/DDBJ databases">
        <title>Venturia inaequalis Genome Resource.</title>
        <authorList>
            <person name="Lichtner F.J."/>
        </authorList>
    </citation>
    <scope>NUCLEOTIDE SEQUENCE [LARGE SCALE GENOMIC DNA]</scope>
    <source>
        <strain evidence="9 10">120213</strain>
    </source>
</reference>
<evidence type="ECO:0000256" key="6">
    <source>
        <dbReference type="SAM" id="MobiDB-lite"/>
    </source>
</evidence>
<comment type="similarity">
    <text evidence="5">Belongs to the SAT4 family.</text>
</comment>
<feature type="transmembrane region" description="Helical" evidence="7">
    <location>
        <begin position="12"/>
        <end position="31"/>
    </location>
</feature>
<proteinExistence type="inferred from homology"/>
<comment type="caution">
    <text evidence="9">The sequence shown here is derived from an EMBL/GenBank/DDBJ whole genome shotgun (WGS) entry which is preliminary data.</text>
</comment>
<sequence>MANEVAGYGHHNYLTIIAIVLQITSTSFLALRLYSRFSRKSGKAGIDDAFLVLGWLFGTTLTVFAIFGSLYWGYNRHIFDVPVSQYSHAAFSGWLIELFFILATSLNKISVLLLYLRLINIFNNRNLLWAIRACLAFVVMHMLVFTILPLTKCTPISANWDMYDPAYTKSYTCISDTVTWPVAAAFSAVTDLAAVIIPLVILSGLRKPMKQKIGLYSVFAFGFLVVGAGIARTVLVTRLVDTKVDFTWIGGLAILASLIEYHLALTCTCAPSLRHIFLDMSHAIAARTSGITEKPRTVETSESQRAFTCPSLSDIDTSGLEPGLGGPRAMSPFVSVDYECGQPGIPIHLDLTPQSPMTFPSSIWKSDTPNTFERTGLRNSGLSWSGPGTSILDPEPGHSVTSRRSIQDEVPELPAIFRPLSEKQWEWSLVEEFKIENIFPTVAEEGESKHILQG</sequence>
<dbReference type="AlphaFoldDB" id="A0A8H3U3A6"/>
<accession>A0A8H3U3A6</accession>
<dbReference type="Proteomes" id="UP000447873">
    <property type="component" value="Unassembled WGS sequence"/>
</dbReference>
<evidence type="ECO:0000256" key="1">
    <source>
        <dbReference type="ARBA" id="ARBA00004141"/>
    </source>
</evidence>
<feature type="transmembrane region" description="Helical" evidence="7">
    <location>
        <begin position="52"/>
        <end position="74"/>
    </location>
</feature>
<evidence type="ECO:0000256" key="2">
    <source>
        <dbReference type="ARBA" id="ARBA00022692"/>
    </source>
</evidence>
<evidence type="ECO:0000313" key="10">
    <source>
        <dbReference type="Proteomes" id="UP000447873"/>
    </source>
</evidence>
<evidence type="ECO:0000256" key="7">
    <source>
        <dbReference type="SAM" id="Phobius"/>
    </source>
</evidence>
<comment type="subcellular location">
    <subcellularLocation>
        <location evidence="1">Membrane</location>
        <topology evidence="1">Multi-pass membrane protein</topology>
    </subcellularLocation>
</comment>
<evidence type="ECO:0000256" key="4">
    <source>
        <dbReference type="ARBA" id="ARBA00023136"/>
    </source>
</evidence>
<dbReference type="PANTHER" id="PTHR33048">
    <property type="entry name" value="PTH11-LIKE INTEGRAL MEMBRANE PROTEIN (AFU_ORTHOLOGUE AFUA_5G11245)"/>
    <property type="match status" value="1"/>
</dbReference>
<keyword evidence="3 7" id="KW-1133">Transmembrane helix</keyword>
<keyword evidence="2 7" id="KW-0812">Transmembrane</keyword>
<evidence type="ECO:0000256" key="3">
    <source>
        <dbReference type="ARBA" id="ARBA00022989"/>
    </source>
</evidence>
<feature type="transmembrane region" description="Helical" evidence="7">
    <location>
        <begin position="94"/>
        <end position="115"/>
    </location>
</feature>
<dbReference type="PANTHER" id="PTHR33048:SF129">
    <property type="entry name" value="INTEGRAL MEMBRANE PROTEIN-RELATED"/>
    <property type="match status" value="1"/>
</dbReference>
<dbReference type="EMBL" id="WNWS01001073">
    <property type="protein sequence ID" value="KAE9962443.1"/>
    <property type="molecule type" value="Genomic_DNA"/>
</dbReference>
<gene>
    <name evidence="9" type="ORF">EG328_000454</name>
</gene>
<evidence type="ECO:0000256" key="5">
    <source>
        <dbReference type="ARBA" id="ARBA00038359"/>
    </source>
</evidence>
<name>A0A8H3U3A6_VENIN</name>
<protein>
    <recommendedName>
        <fullName evidence="8">Rhodopsin domain-containing protein</fullName>
    </recommendedName>
</protein>
<dbReference type="InterPro" id="IPR049326">
    <property type="entry name" value="Rhodopsin_dom_fungi"/>
</dbReference>
<keyword evidence="4 7" id="KW-0472">Membrane</keyword>
<organism evidence="9 10">
    <name type="scientific">Venturia inaequalis</name>
    <name type="common">Apple scab fungus</name>
    <dbReference type="NCBI Taxonomy" id="5025"/>
    <lineage>
        <taxon>Eukaryota</taxon>
        <taxon>Fungi</taxon>
        <taxon>Dikarya</taxon>
        <taxon>Ascomycota</taxon>
        <taxon>Pezizomycotina</taxon>
        <taxon>Dothideomycetes</taxon>
        <taxon>Pleosporomycetidae</taxon>
        <taxon>Venturiales</taxon>
        <taxon>Venturiaceae</taxon>
        <taxon>Venturia</taxon>
    </lineage>
</organism>